<dbReference type="Proteomes" id="UP001515500">
    <property type="component" value="Chromosome 11"/>
</dbReference>
<proteinExistence type="inferred from homology"/>
<dbReference type="GO" id="GO:0003677">
    <property type="term" value="F:DNA binding"/>
    <property type="evidence" value="ECO:0007669"/>
    <property type="project" value="UniProtKB-KW"/>
</dbReference>
<evidence type="ECO:0000256" key="4">
    <source>
        <dbReference type="ARBA" id="ARBA00023163"/>
    </source>
</evidence>
<dbReference type="GO" id="GO:0005634">
    <property type="term" value="C:nucleus"/>
    <property type="evidence" value="ECO:0007669"/>
    <property type="project" value="TreeGrafter"/>
</dbReference>
<evidence type="ECO:0000313" key="7">
    <source>
        <dbReference type="RefSeq" id="XP_039134402.1"/>
    </source>
</evidence>
<keyword evidence="6" id="KW-1185">Reference proteome</keyword>
<evidence type="ECO:0000256" key="5">
    <source>
        <dbReference type="SAM" id="MobiDB-lite"/>
    </source>
</evidence>
<dbReference type="InterPro" id="IPR031066">
    <property type="entry name" value="bHLH_ALC-like_plant"/>
</dbReference>
<dbReference type="GeneID" id="120271796"/>
<evidence type="ECO:0000256" key="2">
    <source>
        <dbReference type="ARBA" id="ARBA00023015"/>
    </source>
</evidence>
<evidence type="ECO:0000256" key="1">
    <source>
        <dbReference type="ARBA" id="ARBA00005510"/>
    </source>
</evidence>
<dbReference type="PANTHER" id="PTHR45855">
    <property type="entry name" value="TRANSCRIPTION FACTOR PIF1-RELATED"/>
    <property type="match status" value="1"/>
</dbReference>
<accession>A0AB40C449</accession>
<dbReference type="InterPro" id="IPR036638">
    <property type="entry name" value="HLH_DNA-bd_sf"/>
</dbReference>
<feature type="region of interest" description="Disordered" evidence="5">
    <location>
        <begin position="175"/>
        <end position="225"/>
    </location>
</feature>
<evidence type="ECO:0000256" key="3">
    <source>
        <dbReference type="ARBA" id="ARBA00023125"/>
    </source>
</evidence>
<dbReference type="Gene3D" id="4.10.280.10">
    <property type="entry name" value="Helix-loop-helix DNA-binding domain"/>
    <property type="match status" value="1"/>
</dbReference>
<evidence type="ECO:0000313" key="6">
    <source>
        <dbReference type="Proteomes" id="UP001515500"/>
    </source>
</evidence>
<keyword evidence="2" id="KW-0805">Transcription regulation</keyword>
<reference evidence="7" key="1">
    <citation type="submission" date="2025-08" db="UniProtKB">
        <authorList>
            <consortium name="RefSeq"/>
        </authorList>
    </citation>
    <scope>IDENTIFICATION</scope>
</reference>
<dbReference type="GO" id="GO:0046983">
    <property type="term" value="F:protein dimerization activity"/>
    <property type="evidence" value="ECO:0007669"/>
    <property type="project" value="InterPro"/>
</dbReference>
<dbReference type="AlphaFoldDB" id="A0AB40C449"/>
<feature type="region of interest" description="Disordered" evidence="5">
    <location>
        <begin position="115"/>
        <end position="135"/>
    </location>
</feature>
<name>A0AB40C449_DIOCR</name>
<dbReference type="RefSeq" id="XP_039134402.1">
    <property type="nucleotide sequence ID" value="XM_039278468.1"/>
</dbReference>
<organism evidence="6 7">
    <name type="scientific">Dioscorea cayennensis subsp. rotundata</name>
    <name type="common">White Guinea yam</name>
    <name type="synonym">Dioscorea rotundata</name>
    <dbReference type="NCBI Taxonomy" id="55577"/>
    <lineage>
        <taxon>Eukaryota</taxon>
        <taxon>Viridiplantae</taxon>
        <taxon>Streptophyta</taxon>
        <taxon>Embryophyta</taxon>
        <taxon>Tracheophyta</taxon>
        <taxon>Spermatophyta</taxon>
        <taxon>Magnoliopsida</taxon>
        <taxon>Liliopsida</taxon>
        <taxon>Dioscoreales</taxon>
        <taxon>Dioscoreaceae</taxon>
        <taxon>Dioscorea</taxon>
    </lineage>
</organism>
<protein>
    <submittedName>
        <fullName evidence="7">Transcription factor PIF3-like</fullName>
    </submittedName>
</protein>
<comment type="similarity">
    <text evidence="1">Belongs to the bHLH protein family.</text>
</comment>
<dbReference type="SUPFAM" id="SSF47459">
    <property type="entry name" value="HLH, helix-loop-helix DNA-binding domain"/>
    <property type="match status" value="1"/>
</dbReference>
<feature type="compositionally biased region" description="Acidic residues" evidence="5">
    <location>
        <begin position="120"/>
        <end position="135"/>
    </location>
</feature>
<sequence>MDHYVPDYELEDDGIYNQLPALSPIINGPILPSNEVDLLGLIWRKGNIEELDEQPLKVLIHELEMELWLHCENKRLEDNLARFETTCMDPMMSVVNYMVPSLEQPLPIMELSKEDHGMIDDGDNDDDDDDDDDDDQMLISVVRGKVYENSKELMAVVEDSTDNVAPPPVVVMAASDQASSSMSRGKKRKPVISEAPPSDPVPEVVDDESGEKEQRNGKTAPGKKTRAAAVHNLSERVDKASMLDEAIEYVKSLQNQVKAMSVKMNSMNSMKYTAAPGVPYYTPIGMNLTMMMGG</sequence>
<dbReference type="PANTHER" id="PTHR45855:SF16">
    <property type="entry name" value="TRANSCRIPTION FACTOR PIF1"/>
    <property type="match status" value="1"/>
</dbReference>
<keyword evidence="4" id="KW-0804">Transcription</keyword>
<keyword evidence="3" id="KW-0238">DNA-binding</keyword>
<gene>
    <name evidence="7" type="primary">LOC120271796</name>
</gene>